<dbReference type="EMBL" id="GBRH01225045">
    <property type="protein sequence ID" value="JAD72850.1"/>
    <property type="molecule type" value="Transcribed_RNA"/>
</dbReference>
<reference evidence="1" key="1">
    <citation type="submission" date="2014-09" db="EMBL/GenBank/DDBJ databases">
        <authorList>
            <person name="Magalhaes I.L.F."/>
            <person name="Oliveira U."/>
            <person name="Santos F.R."/>
            <person name="Vidigal T.H.D.A."/>
            <person name="Brescovit A.D."/>
            <person name="Santos A.J."/>
        </authorList>
    </citation>
    <scope>NUCLEOTIDE SEQUENCE</scope>
    <source>
        <tissue evidence="1">Shoot tissue taken approximately 20 cm above the soil surface</tissue>
    </source>
</reference>
<dbReference type="AlphaFoldDB" id="A0A0A9CHI6"/>
<protein>
    <submittedName>
        <fullName evidence="1">Uncharacterized protein</fullName>
    </submittedName>
</protein>
<sequence length="31" mass="3491">MVNTVSGLVMQHYNIDSNGKTELSLKMHTLE</sequence>
<proteinExistence type="predicted"/>
<accession>A0A0A9CHI6</accession>
<reference evidence="1" key="2">
    <citation type="journal article" date="2015" name="Data Brief">
        <title>Shoot transcriptome of the giant reed, Arundo donax.</title>
        <authorList>
            <person name="Barrero R.A."/>
            <person name="Guerrero F.D."/>
            <person name="Moolhuijzen P."/>
            <person name="Goolsby J.A."/>
            <person name="Tidwell J."/>
            <person name="Bellgard S.E."/>
            <person name="Bellgard M.I."/>
        </authorList>
    </citation>
    <scope>NUCLEOTIDE SEQUENCE</scope>
    <source>
        <tissue evidence="1">Shoot tissue taken approximately 20 cm above the soil surface</tissue>
    </source>
</reference>
<organism evidence="1">
    <name type="scientific">Arundo donax</name>
    <name type="common">Giant reed</name>
    <name type="synonym">Donax arundinaceus</name>
    <dbReference type="NCBI Taxonomy" id="35708"/>
    <lineage>
        <taxon>Eukaryota</taxon>
        <taxon>Viridiplantae</taxon>
        <taxon>Streptophyta</taxon>
        <taxon>Embryophyta</taxon>
        <taxon>Tracheophyta</taxon>
        <taxon>Spermatophyta</taxon>
        <taxon>Magnoliopsida</taxon>
        <taxon>Liliopsida</taxon>
        <taxon>Poales</taxon>
        <taxon>Poaceae</taxon>
        <taxon>PACMAD clade</taxon>
        <taxon>Arundinoideae</taxon>
        <taxon>Arundineae</taxon>
        <taxon>Arundo</taxon>
    </lineage>
</organism>
<evidence type="ECO:0000313" key="1">
    <source>
        <dbReference type="EMBL" id="JAD72850.1"/>
    </source>
</evidence>
<name>A0A0A9CHI6_ARUDO</name>